<organism evidence="1">
    <name type="scientific">marine metagenome</name>
    <dbReference type="NCBI Taxonomy" id="408172"/>
    <lineage>
        <taxon>unclassified sequences</taxon>
        <taxon>metagenomes</taxon>
        <taxon>ecological metagenomes</taxon>
    </lineage>
</organism>
<evidence type="ECO:0000313" key="1">
    <source>
        <dbReference type="EMBL" id="SVC72716.1"/>
    </source>
</evidence>
<protein>
    <submittedName>
        <fullName evidence="1">Uncharacterized protein</fullName>
    </submittedName>
</protein>
<accession>A0A382PHJ9</accession>
<dbReference type="EMBL" id="UINC01107385">
    <property type="protein sequence ID" value="SVC72716.1"/>
    <property type="molecule type" value="Genomic_DNA"/>
</dbReference>
<dbReference type="AlphaFoldDB" id="A0A382PHJ9"/>
<proteinExistence type="predicted"/>
<name>A0A382PHJ9_9ZZZZ</name>
<feature type="non-terminal residue" evidence="1">
    <location>
        <position position="120"/>
    </location>
</feature>
<sequence>MIVLDVRSITQLLYMHSAIGDRFSEKNTTLLWKGTKSDFLLASKLIDIPKNYYILDIDSKDKKLMLNFKTVRKIKNICKLISLSSNNTQLCTSYASGMYFELLKSSLSVDDGDVTQFDDG</sequence>
<gene>
    <name evidence="1" type="ORF">METZ01_LOCUS325570</name>
</gene>
<reference evidence="1" key="1">
    <citation type="submission" date="2018-05" db="EMBL/GenBank/DDBJ databases">
        <authorList>
            <person name="Lanie J.A."/>
            <person name="Ng W.-L."/>
            <person name="Kazmierczak K.M."/>
            <person name="Andrzejewski T.M."/>
            <person name="Davidsen T.M."/>
            <person name="Wayne K.J."/>
            <person name="Tettelin H."/>
            <person name="Glass J.I."/>
            <person name="Rusch D."/>
            <person name="Podicherti R."/>
            <person name="Tsui H.-C.T."/>
            <person name="Winkler M.E."/>
        </authorList>
    </citation>
    <scope>NUCLEOTIDE SEQUENCE</scope>
</reference>